<evidence type="ECO:0000313" key="2">
    <source>
        <dbReference type="Proteomes" id="UP000057938"/>
    </source>
</evidence>
<accession>A0A0M4M6L4</accession>
<organism evidence="1 2">
    <name type="scientific">Altererythrobacter epoxidivorans</name>
    <dbReference type="NCBI Taxonomy" id="361183"/>
    <lineage>
        <taxon>Bacteria</taxon>
        <taxon>Pseudomonadati</taxon>
        <taxon>Pseudomonadota</taxon>
        <taxon>Alphaproteobacteria</taxon>
        <taxon>Sphingomonadales</taxon>
        <taxon>Erythrobacteraceae</taxon>
        <taxon>Altererythrobacter</taxon>
    </lineage>
</organism>
<dbReference type="RefSeq" id="WP_061922746.1">
    <property type="nucleotide sequence ID" value="NZ_CP012669.1"/>
</dbReference>
<dbReference type="EMBL" id="CP012669">
    <property type="protein sequence ID" value="ALE15989.1"/>
    <property type="molecule type" value="Genomic_DNA"/>
</dbReference>
<keyword evidence="2" id="KW-1185">Reference proteome</keyword>
<protein>
    <submittedName>
        <fullName evidence="1">Uncharacterized protein</fullName>
    </submittedName>
</protein>
<evidence type="ECO:0000313" key="1">
    <source>
        <dbReference type="EMBL" id="ALE15989.1"/>
    </source>
</evidence>
<gene>
    <name evidence="1" type="ORF">AMC99_00683</name>
</gene>
<sequence>MIAYLPIALFAIALVAVIAVLADTMVRARNVVIAMRVEERAFKQAPRPVDVVKLRPAAAIQRSAMRRPAPRLPRAVAA</sequence>
<dbReference type="AlphaFoldDB" id="A0A0M4M6L4"/>
<dbReference type="KEGG" id="aep:AMC99_00683"/>
<dbReference type="Proteomes" id="UP000057938">
    <property type="component" value="Chromosome"/>
</dbReference>
<name>A0A0M4M6L4_9SPHN</name>
<proteinExistence type="predicted"/>
<reference evidence="1 2" key="1">
    <citation type="submission" date="2015-09" db="EMBL/GenBank/DDBJ databases">
        <title>Complete genome sequence of a benzo[a]pyrene-degrading bacterium Altererythrobacter epoxidivorans CGMCC 1.7731T.</title>
        <authorList>
            <person name="Li Z."/>
            <person name="Cheng H."/>
            <person name="Huo Y."/>
            <person name="Xu X."/>
        </authorList>
    </citation>
    <scope>NUCLEOTIDE SEQUENCE [LARGE SCALE GENOMIC DNA]</scope>
    <source>
        <strain evidence="1 2">CGMCC 1.7731</strain>
    </source>
</reference>